<keyword evidence="2" id="KW-1185">Reference proteome</keyword>
<accession>A0AA88WWS5</accession>
<gene>
    <name evidence="1" type="ORF">RJ639_032545</name>
</gene>
<dbReference type="AlphaFoldDB" id="A0AA88WWS5"/>
<dbReference type="PANTHER" id="PTHR39741:SF14">
    <property type="entry name" value="F-BOX DOMAIN-CONTAINING PROTEIN"/>
    <property type="match status" value="1"/>
</dbReference>
<dbReference type="PANTHER" id="PTHR39741">
    <property type="entry name" value="F-BOX DOMAIN CONTAINING PROTEIN, EXPRESSED"/>
    <property type="match status" value="1"/>
</dbReference>
<dbReference type="Proteomes" id="UP001188597">
    <property type="component" value="Unassembled WGS sequence"/>
</dbReference>
<comment type="caution">
    <text evidence="1">The sequence shown here is derived from an EMBL/GenBank/DDBJ whole genome shotgun (WGS) entry which is preliminary data.</text>
</comment>
<evidence type="ECO:0000313" key="2">
    <source>
        <dbReference type="Proteomes" id="UP001188597"/>
    </source>
</evidence>
<name>A0AA88WWS5_9ASTE</name>
<dbReference type="EMBL" id="JAVXUP010000168">
    <property type="protein sequence ID" value="KAK3035673.1"/>
    <property type="molecule type" value="Genomic_DNA"/>
</dbReference>
<reference evidence="1" key="1">
    <citation type="submission" date="2022-12" db="EMBL/GenBank/DDBJ databases">
        <title>Draft genome assemblies for two species of Escallonia (Escalloniales).</title>
        <authorList>
            <person name="Chanderbali A."/>
            <person name="Dervinis C."/>
            <person name="Anghel I."/>
            <person name="Soltis D."/>
            <person name="Soltis P."/>
            <person name="Zapata F."/>
        </authorList>
    </citation>
    <scope>NUCLEOTIDE SEQUENCE</scope>
    <source>
        <strain evidence="1">UCBG64.0493</strain>
        <tissue evidence="1">Leaf</tissue>
    </source>
</reference>
<dbReference type="InterPro" id="IPR055336">
    <property type="entry name" value="At4g00755-like"/>
</dbReference>
<organism evidence="1 2">
    <name type="scientific">Escallonia herrerae</name>
    <dbReference type="NCBI Taxonomy" id="1293975"/>
    <lineage>
        <taxon>Eukaryota</taxon>
        <taxon>Viridiplantae</taxon>
        <taxon>Streptophyta</taxon>
        <taxon>Embryophyta</taxon>
        <taxon>Tracheophyta</taxon>
        <taxon>Spermatophyta</taxon>
        <taxon>Magnoliopsida</taxon>
        <taxon>eudicotyledons</taxon>
        <taxon>Gunneridae</taxon>
        <taxon>Pentapetalae</taxon>
        <taxon>asterids</taxon>
        <taxon>campanulids</taxon>
        <taxon>Escalloniales</taxon>
        <taxon>Escalloniaceae</taxon>
        <taxon>Escallonia</taxon>
    </lineage>
</organism>
<evidence type="ECO:0000313" key="1">
    <source>
        <dbReference type="EMBL" id="KAK3035673.1"/>
    </source>
</evidence>
<protein>
    <submittedName>
        <fullName evidence="1">Uncharacterized protein</fullName>
    </submittedName>
</protein>
<sequence length="223" mass="24785">MSFENITVSKVVIPFIDDEYGRFPRKLKPSSRLAVVASVVEPSSGKESAKIGSSTLLERDHRAYTSLFQALKAFAVIDCIADAVCASSTDGYPDESIANTLDPRERNLWGYSYWSSQGQSDPDVPESLIYRLHATFCIITEINIKPFLAYFQPGLPIYSGKSLRFRVGHFKSSADVESILCNFKRNNGIHFIGVPNGSGEGHFNMERSWWLVDRGGEAAYSVV</sequence>
<proteinExistence type="predicted"/>